<protein>
    <recommendedName>
        <fullName evidence="11">Glycosyltransferase RgtA/B/C/D-like domain-containing protein</fullName>
    </recommendedName>
</protein>
<evidence type="ECO:0000256" key="4">
    <source>
        <dbReference type="ARBA" id="ARBA00022679"/>
    </source>
</evidence>
<evidence type="ECO:0000256" key="2">
    <source>
        <dbReference type="ARBA" id="ARBA00022475"/>
    </source>
</evidence>
<evidence type="ECO:0000313" key="9">
    <source>
        <dbReference type="EMBL" id="MFC1851029.1"/>
    </source>
</evidence>
<feature type="transmembrane region" description="Helical" evidence="8">
    <location>
        <begin position="143"/>
        <end position="167"/>
    </location>
</feature>
<dbReference type="InterPro" id="IPR050297">
    <property type="entry name" value="LipidA_mod_glycosyltrf_83"/>
</dbReference>
<comment type="caution">
    <text evidence="9">The sequence shown here is derived from an EMBL/GenBank/DDBJ whole genome shotgun (WGS) entry which is preliminary data.</text>
</comment>
<sequence>MPLPDDKTDVVLCLILFGWASSLYLYLGSLLPFPGHGDPCYYIDLARNLHSGRGFVIDYISYYHNKFPTVTHPAGDYWMPLTALFYWLFFLILEPTFRVVQVIGSIIGAGMIIAVYVLARRIFFLSHFWSFLVSAFLMLDIDWVFIMVIPQSSTFFVPLMLVYFLIFNREPTKFTATILFCSGLMLGLAHLCRPDGILLWGVQIIMVFRYLRSEDNVSPPTLLRAVALTGAGYLLIMCPWFLRNLITFGKPLPVPSASFPYLTSYEQIFSYVPASSLSHYLEWGAVNIIKSKIAEAWRNCATVFHFRWTLLIGLVGYPVLKRNEAIRCAFYYLLILWLFMSFILTLPGNNGSHGSFSHAIPCLFPLFYIAMIIGFKNLWEYISQRLRRHILATIMFILIHVFLGLLFCYSLFAVYELYGYNQSIVVKDIRGLNNSLLKIAAVLPADAVVMTRNPWEVFNVSRRASVQIPSDGLESFHHVIRQYKVSHVLLSDQRRPDVQRFLETATEQGMARLTLQVPFQAHIFRYQSLQLYELNLRQPSDQKDKFSKNYCRWSI</sequence>
<dbReference type="PANTHER" id="PTHR33908:SF11">
    <property type="entry name" value="MEMBRANE PROTEIN"/>
    <property type="match status" value="1"/>
</dbReference>
<feature type="transmembrane region" description="Helical" evidence="8">
    <location>
        <begin position="390"/>
        <end position="415"/>
    </location>
</feature>
<name>A0ABV6YXV6_UNCC1</name>
<feature type="transmembrane region" description="Helical" evidence="8">
    <location>
        <begin position="329"/>
        <end position="346"/>
    </location>
</feature>
<keyword evidence="4" id="KW-0808">Transferase</keyword>
<reference evidence="9 10" key="1">
    <citation type="submission" date="2024-09" db="EMBL/GenBank/DDBJ databases">
        <title>Laminarin stimulates single cell rates of sulfate reduction while oxygen inhibits transcriptomic activity in coastal marine sediment.</title>
        <authorList>
            <person name="Lindsay M."/>
            <person name="Orcutt B."/>
            <person name="Emerson D."/>
            <person name="Stepanauskas R."/>
            <person name="D'Angelo T."/>
        </authorList>
    </citation>
    <scope>NUCLEOTIDE SEQUENCE [LARGE SCALE GENOMIC DNA]</scope>
    <source>
        <strain evidence="9">SAG AM-311-K15</strain>
    </source>
</reference>
<dbReference type="EMBL" id="JBHPBY010000145">
    <property type="protein sequence ID" value="MFC1851029.1"/>
    <property type="molecule type" value="Genomic_DNA"/>
</dbReference>
<feature type="transmembrane region" description="Helical" evidence="8">
    <location>
        <begin position="174"/>
        <end position="191"/>
    </location>
</feature>
<evidence type="ECO:0000313" key="10">
    <source>
        <dbReference type="Proteomes" id="UP001594351"/>
    </source>
</evidence>
<proteinExistence type="predicted"/>
<keyword evidence="3" id="KW-0328">Glycosyltransferase</keyword>
<dbReference type="Proteomes" id="UP001594351">
    <property type="component" value="Unassembled WGS sequence"/>
</dbReference>
<dbReference type="PANTHER" id="PTHR33908">
    <property type="entry name" value="MANNOSYLTRANSFERASE YKCB-RELATED"/>
    <property type="match status" value="1"/>
</dbReference>
<evidence type="ECO:0000256" key="5">
    <source>
        <dbReference type="ARBA" id="ARBA00022692"/>
    </source>
</evidence>
<feature type="transmembrane region" description="Helical" evidence="8">
    <location>
        <begin position="358"/>
        <end position="378"/>
    </location>
</feature>
<gene>
    <name evidence="9" type="ORF">ACFL27_12615</name>
</gene>
<feature type="transmembrane region" description="Helical" evidence="8">
    <location>
        <begin position="77"/>
        <end position="93"/>
    </location>
</feature>
<keyword evidence="2" id="KW-1003">Cell membrane</keyword>
<evidence type="ECO:0000256" key="7">
    <source>
        <dbReference type="ARBA" id="ARBA00023136"/>
    </source>
</evidence>
<feature type="transmembrane region" description="Helical" evidence="8">
    <location>
        <begin position="9"/>
        <end position="27"/>
    </location>
</feature>
<keyword evidence="5 8" id="KW-0812">Transmembrane</keyword>
<evidence type="ECO:0000256" key="1">
    <source>
        <dbReference type="ARBA" id="ARBA00004651"/>
    </source>
</evidence>
<evidence type="ECO:0008006" key="11">
    <source>
        <dbReference type="Google" id="ProtNLM"/>
    </source>
</evidence>
<keyword evidence="10" id="KW-1185">Reference proteome</keyword>
<evidence type="ECO:0000256" key="8">
    <source>
        <dbReference type="SAM" id="Phobius"/>
    </source>
</evidence>
<keyword evidence="7 8" id="KW-0472">Membrane</keyword>
<evidence type="ECO:0000256" key="6">
    <source>
        <dbReference type="ARBA" id="ARBA00022989"/>
    </source>
</evidence>
<keyword evidence="6 8" id="KW-1133">Transmembrane helix</keyword>
<organism evidence="9 10">
    <name type="scientific">candidate division CSSED10-310 bacterium</name>
    <dbReference type="NCBI Taxonomy" id="2855610"/>
    <lineage>
        <taxon>Bacteria</taxon>
        <taxon>Bacteria division CSSED10-310</taxon>
    </lineage>
</organism>
<evidence type="ECO:0000256" key="3">
    <source>
        <dbReference type="ARBA" id="ARBA00022676"/>
    </source>
</evidence>
<comment type="subcellular location">
    <subcellularLocation>
        <location evidence="1">Cell membrane</location>
        <topology evidence="1">Multi-pass membrane protein</topology>
    </subcellularLocation>
</comment>
<feature type="transmembrane region" description="Helical" evidence="8">
    <location>
        <begin position="221"/>
        <end position="242"/>
    </location>
</feature>
<feature type="transmembrane region" description="Helical" evidence="8">
    <location>
        <begin position="100"/>
        <end position="123"/>
    </location>
</feature>
<accession>A0ABV6YXV6</accession>